<evidence type="ECO:0000313" key="2">
    <source>
        <dbReference type="EMBL" id="AOL58181.1"/>
    </source>
</evidence>
<geneLocation type="plastid" evidence="2"/>
<sequence length="439" mass="53176">MKTINIDSSTIWKSLPWYQIEEKVFILQQKLYEYSKKCDRKKVEKLQNYILNSSDSRVFAIQIITNNISDHYIRHSQEKYNCTDKDKFVIYKSLFENSISCLKVQFIVEQIKQYLAYLCLRPEWEARFEPIYKLSINRKKQYYLLYRLSKFLLKNLEAESKQIFNYCLISKVTSKFIDLKYLIDKIQPIPCILYNLQNWLSNQYNINALDNNIFIEQSSSGIISVLYELLYLIMYNGVEWYSINSLCIKHLYVVISYKDGFWISSKNKLKELIYCFNLVNCSLGLKVENYKMDLFNIRYLKSVFLFTNYLIKYNKNNSITRSNIDENVILQTNYNTYKSFIRNIRKVLYHQNILNRWRSNSNLNLMKLLTKIKNILSKFYAYHYPVINSKNINTLVVFIEQLIFRWMKKNKIKLLTNYKEKKYLYFTLTKVYKNYYNFI</sequence>
<dbReference type="Pfam" id="PF13655">
    <property type="entry name" value="RVT_N"/>
    <property type="match status" value="1"/>
</dbReference>
<keyword evidence="2" id="KW-0808">Transferase</keyword>
<proteinExistence type="predicted"/>
<feature type="domain" description="Reverse transcriptase N-terminal" evidence="1">
    <location>
        <begin position="12"/>
        <end position="67"/>
    </location>
</feature>
<dbReference type="GO" id="GO:0003964">
    <property type="term" value="F:RNA-directed DNA polymerase activity"/>
    <property type="evidence" value="ECO:0007669"/>
    <property type="project" value="UniProtKB-KW"/>
</dbReference>
<keyword evidence="2" id="KW-0934">Plastid</keyword>
<keyword evidence="2" id="KW-0548">Nucleotidyltransferase</keyword>
<organism evidence="2">
    <name type="scientific">Mastocarpus papillatus</name>
    <dbReference type="NCBI Taxonomy" id="31436"/>
    <lineage>
        <taxon>Eukaryota</taxon>
        <taxon>Rhodophyta</taxon>
        <taxon>Florideophyceae</taxon>
        <taxon>Rhodymeniophycidae</taxon>
        <taxon>Gigartinales</taxon>
        <taxon>Phyllophoraceae</taxon>
        <taxon>Mastocarpus</taxon>
    </lineage>
</organism>
<dbReference type="InterPro" id="IPR025960">
    <property type="entry name" value="RVT_N"/>
</dbReference>
<reference evidence="2" key="1">
    <citation type="journal article" date="2016" name="Mitochondrial DNA Part B Resour">
        <title>Organellar genome analysis of the heteromorphic red alga Mastocarpus papillatus (Phyllophoraceae, Rhodophyta).</title>
        <authorList>
            <person name="Hughey J.R."/>
            <person name="Mumford T.F."/>
            <person name="Navarrete-Fernandez T.M."/>
            <person name="Huber S.R."/>
            <person name="Freese J.M."/>
            <person name="Murray E.M.C."/>
            <person name="Sissini M.N."/>
            <person name="Gentilhomme A."/>
        </authorList>
    </citation>
    <scope>NUCLEOTIDE SEQUENCE</scope>
</reference>
<evidence type="ECO:0000259" key="1">
    <source>
        <dbReference type="Pfam" id="PF13655"/>
    </source>
</evidence>
<dbReference type="RefSeq" id="YP_009295697.1">
    <property type="nucleotide sequence ID" value="NC_031167.1"/>
</dbReference>
<keyword evidence="2" id="KW-0695">RNA-directed DNA polymerase</keyword>
<dbReference type="EMBL" id="KX525588">
    <property type="protein sequence ID" value="AOL58181.1"/>
    <property type="molecule type" value="Genomic_DNA"/>
</dbReference>
<accession>A0A342RZN5</accession>
<gene>
    <name evidence="2" type="primary">orf426</name>
</gene>
<protein>
    <submittedName>
        <fullName evidence="2">Putative group II intron reverse transcriptase/maturase protein</fullName>
    </submittedName>
</protein>
<dbReference type="GeneID" id="29072159"/>
<dbReference type="AlphaFoldDB" id="A0A342RZN5"/>
<name>A0A342RZN5_9FLOR</name>